<dbReference type="AlphaFoldDB" id="A0A482VMA9"/>
<name>A0A482VMA9_ASBVE</name>
<dbReference type="InterPro" id="IPR036682">
    <property type="entry name" value="OS_D_A10/PebIII_sf"/>
</dbReference>
<sequence>MSRIFLLVIFSTFALVSVRTAENKYTTKYDSINLEDVVKNERLLKNYMNCLLEKGRCTPDGFELRKNIPDAIATDCSKCSEKQKEGANFIMKYLIDHEPEYWKSLEVKYDPDGTYKRKYLESKENEKEFVTGKNLHRSLRSPQYTTKYDNIDVDSILHSKRLLLSYINCFLEKGPCSPEGRDLKNILPDALATDCAKCSEVQKKQAGKVLYFILLNHRNEWNQLIDKYDPTGIYRKKYEIDEDYDYSELDAARK</sequence>
<feature type="chain" id="PRO_5019870716" evidence="1">
    <location>
        <begin position="22"/>
        <end position="254"/>
    </location>
</feature>
<dbReference type="Proteomes" id="UP000292052">
    <property type="component" value="Unassembled WGS sequence"/>
</dbReference>
<comment type="caution">
    <text evidence="2">The sequence shown here is derived from an EMBL/GenBank/DDBJ whole genome shotgun (WGS) entry which is preliminary data.</text>
</comment>
<organism evidence="2 3">
    <name type="scientific">Asbolus verrucosus</name>
    <name type="common">Desert ironclad beetle</name>
    <dbReference type="NCBI Taxonomy" id="1661398"/>
    <lineage>
        <taxon>Eukaryota</taxon>
        <taxon>Metazoa</taxon>
        <taxon>Ecdysozoa</taxon>
        <taxon>Arthropoda</taxon>
        <taxon>Hexapoda</taxon>
        <taxon>Insecta</taxon>
        <taxon>Pterygota</taxon>
        <taxon>Neoptera</taxon>
        <taxon>Endopterygota</taxon>
        <taxon>Coleoptera</taxon>
        <taxon>Polyphaga</taxon>
        <taxon>Cucujiformia</taxon>
        <taxon>Tenebrionidae</taxon>
        <taxon>Pimeliinae</taxon>
        <taxon>Asbolus</taxon>
    </lineage>
</organism>
<keyword evidence="3" id="KW-1185">Reference proteome</keyword>
<dbReference type="PANTHER" id="PTHR11257">
    <property type="entry name" value="CHEMOSENSORY PROTEIN-RELATED"/>
    <property type="match status" value="1"/>
</dbReference>
<dbReference type="Pfam" id="PF03392">
    <property type="entry name" value="OS-D"/>
    <property type="match status" value="2"/>
</dbReference>
<evidence type="ECO:0000256" key="1">
    <source>
        <dbReference type="SAM" id="SignalP"/>
    </source>
</evidence>
<proteinExistence type="predicted"/>
<keyword evidence="1" id="KW-0732">Signal</keyword>
<dbReference type="InterPro" id="IPR005055">
    <property type="entry name" value="A10/PebIII"/>
</dbReference>
<accession>A0A482VMA9</accession>
<dbReference type="Gene3D" id="1.10.2080.10">
    <property type="entry name" value="Insect odorant-binding protein A10/Ejaculatory bulb-specific protein 3"/>
    <property type="match status" value="2"/>
</dbReference>
<dbReference type="EMBL" id="QDEB01088229">
    <property type="protein sequence ID" value="RZC33498.1"/>
    <property type="molecule type" value="Genomic_DNA"/>
</dbReference>
<gene>
    <name evidence="2" type="ORF">BDFB_010770</name>
</gene>
<feature type="signal peptide" evidence="1">
    <location>
        <begin position="1"/>
        <end position="21"/>
    </location>
</feature>
<evidence type="ECO:0000313" key="3">
    <source>
        <dbReference type="Proteomes" id="UP000292052"/>
    </source>
</evidence>
<evidence type="ECO:0000313" key="2">
    <source>
        <dbReference type="EMBL" id="RZC33498.1"/>
    </source>
</evidence>
<reference evidence="2 3" key="1">
    <citation type="submission" date="2017-03" db="EMBL/GenBank/DDBJ databases">
        <title>Genome of the blue death feigning beetle - Asbolus verrucosus.</title>
        <authorList>
            <person name="Rider S.D."/>
        </authorList>
    </citation>
    <scope>NUCLEOTIDE SEQUENCE [LARGE SCALE GENOMIC DNA]</scope>
    <source>
        <strain evidence="2">Butters</strain>
        <tissue evidence="2">Head and leg muscle</tissue>
    </source>
</reference>
<protein>
    <submittedName>
        <fullName evidence="2">Chemosensory protein</fullName>
    </submittedName>
</protein>
<dbReference type="SUPFAM" id="SSF100910">
    <property type="entry name" value="Chemosensory protein Csp2"/>
    <property type="match status" value="2"/>
</dbReference>
<dbReference type="PANTHER" id="PTHR11257:SF12">
    <property type="entry name" value="EJACULATORY BULB-SPECIFIC PROTEIN 3-RELATED"/>
    <property type="match status" value="1"/>
</dbReference>
<dbReference type="OrthoDB" id="6344725at2759"/>